<dbReference type="PANTHER" id="PTHR21261:SF15">
    <property type="entry name" value="BEATEN PATH IIIA, ISOFORM D-RELATED"/>
    <property type="match status" value="1"/>
</dbReference>
<dbReference type="InParanoid" id="E2C4Y9"/>
<organism evidence="2">
    <name type="scientific">Harpegnathos saltator</name>
    <name type="common">Jerdon's jumping ant</name>
    <dbReference type="NCBI Taxonomy" id="610380"/>
    <lineage>
        <taxon>Eukaryota</taxon>
        <taxon>Metazoa</taxon>
        <taxon>Ecdysozoa</taxon>
        <taxon>Arthropoda</taxon>
        <taxon>Hexapoda</taxon>
        <taxon>Insecta</taxon>
        <taxon>Pterygota</taxon>
        <taxon>Neoptera</taxon>
        <taxon>Endopterygota</taxon>
        <taxon>Hymenoptera</taxon>
        <taxon>Apocrita</taxon>
        <taxon>Aculeata</taxon>
        <taxon>Formicoidea</taxon>
        <taxon>Formicidae</taxon>
        <taxon>Ponerinae</taxon>
        <taxon>Ponerini</taxon>
        <taxon>Harpegnathos</taxon>
    </lineage>
</organism>
<dbReference type="OrthoDB" id="6415662at2759"/>
<dbReference type="AlphaFoldDB" id="E2C4Y9"/>
<evidence type="ECO:0000313" key="2">
    <source>
        <dbReference type="Proteomes" id="UP000008237"/>
    </source>
</evidence>
<accession>E2C4Y9</accession>
<sequence>MPGSTPAGRDYHVKGVFVDVKQSDNKQVTLLGQAYNGRRGEVNLAGTYGCEVSSEAPSFLTAYNEANMSVAVPPKAAPALEGVRPSYEVGEILEAECTSGLSYPPAVLTFILNGKEVNRALIKNLPMSGNIDGSVVSTTRLGLTLRLERHHFPGGILSLVCESALPGIANVEPLQTLEVATLAASNQRLAQEPPKSGSWSNTAAYPSLICWTTLLIHVVRFDAFRFL</sequence>
<evidence type="ECO:0000313" key="1">
    <source>
        <dbReference type="EMBL" id="EFN76970.1"/>
    </source>
</evidence>
<dbReference type="PANTHER" id="PTHR21261">
    <property type="entry name" value="BEAT PROTEIN"/>
    <property type="match status" value="1"/>
</dbReference>
<proteinExistence type="predicted"/>
<name>E2C4Y9_HARSA</name>
<keyword evidence="2" id="KW-1185">Reference proteome</keyword>
<reference evidence="1 2" key="1">
    <citation type="journal article" date="2010" name="Science">
        <title>Genomic comparison of the ants Camponotus floridanus and Harpegnathos saltator.</title>
        <authorList>
            <person name="Bonasio R."/>
            <person name="Zhang G."/>
            <person name="Ye C."/>
            <person name="Mutti N.S."/>
            <person name="Fang X."/>
            <person name="Qin N."/>
            <person name="Donahue G."/>
            <person name="Yang P."/>
            <person name="Li Q."/>
            <person name="Li C."/>
            <person name="Zhang P."/>
            <person name="Huang Z."/>
            <person name="Berger S.L."/>
            <person name="Reinberg D."/>
            <person name="Wang J."/>
            <person name="Liebig J."/>
        </authorList>
    </citation>
    <scope>NUCLEOTIDE SEQUENCE [LARGE SCALE GENOMIC DNA]</scope>
    <source>
        <strain evidence="1 2">R22 G/1</strain>
    </source>
</reference>
<dbReference type="STRING" id="610380.E2C4Y9"/>
<gene>
    <name evidence="1" type="ORF">EAI_02431</name>
</gene>
<evidence type="ECO:0008006" key="3">
    <source>
        <dbReference type="Google" id="ProtNLM"/>
    </source>
</evidence>
<protein>
    <recommendedName>
        <fullName evidence="3">Ig-like domain-containing protein</fullName>
    </recommendedName>
</protein>
<dbReference type="EMBL" id="GL452712">
    <property type="protein sequence ID" value="EFN76970.1"/>
    <property type="molecule type" value="Genomic_DNA"/>
</dbReference>
<dbReference type="Proteomes" id="UP000008237">
    <property type="component" value="Unassembled WGS sequence"/>
</dbReference>